<comment type="caution">
    <text evidence="10">The sequence shown here is derived from an EMBL/GenBank/DDBJ whole genome shotgun (WGS) entry which is preliminary data.</text>
</comment>
<dbReference type="PANTHER" id="PTHR48022">
    <property type="entry name" value="PLASTIDIC GLUCOSE TRANSPORTER 4"/>
    <property type="match status" value="1"/>
</dbReference>
<comment type="subcellular location">
    <subcellularLocation>
        <location evidence="1">Membrane</location>
        <topology evidence="1">Multi-pass membrane protein</topology>
    </subcellularLocation>
</comment>
<feature type="transmembrane region" description="Helical" evidence="8">
    <location>
        <begin position="311"/>
        <end position="335"/>
    </location>
</feature>
<feature type="transmembrane region" description="Helical" evidence="8">
    <location>
        <begin position="380"/>
        <end position="402"/>
    </location>
</feature>
<dbReference type="PANTHER" id="PTHR48022:SF13">
    <property type="entry name" value="MAJOR FACILITATOR SUPERFAMILY (MFS) PROFILE DOMAIN-CONTAINING PROTEIN"/>
    <property type="match status" value="1"/>
</dbReference>
<evidence type="ECO:0000256" key="3">
    <source>
        <dbReference type="ARBA" id="ARBA00022448"/>
    </source>
</evidence>
<evidence type="ECO:0000256" key="7">
    <source>
        <dbReference type="SAM" id="MobiDB-lite"/>
    </source>
</evidence>
<reference evidence="10 11" key="1">
    <citation type="journal article" date="2016" name="Sci. Rep.">
        <title>Penicillium arizonense, a new, genome sequenced fungal species, reveals a high chemical diversity in secreted metabolites.</title>
        <authorList>
            <person name="Grijseels S."/>
            <person name="Nielsen J.C."/>
            <person name="Randelovic M."/>
            <person name="Nielsen J."/>
            <person name="Nielsen K.F."/>
            <person name="Workman M."/>
            <person name="Frisvad J.C."/>
        </authorList>
    </citation>
    <scope>NUCLEOTIDE SEQUENCE [LARGE SCALE GENOMIC DNA]</scope>
    <source>
        <strain evidence="10 11">CBS 141311</strain>
    </source>
</reference>
<dbReference type="InterPro" id="IPR020846">
    <property type="entry name" value="MFS_dom"/>
</dbReference>
<evidence type="ECO:0000256" key="1">
    <source>
        <dbReference type="ARBA" id="ARBA00004141"/>
    </source>
</evidence>
<evidence type="ECO:0000313" key="11">
    <source>
        <dbReference type="Proteomes" id="UP000177622"/>
    </source>
</evidence>
<evidence type="ECO:0000256" key="8">
    <source>
        <dbReference type="SAM" id="Phobius"/>
    </source>
</evidence>
<feature type="transmembrane region" description="Helical" evidence="8">
    <location>
        <begin position="450"/>
        <end position="468"/>
    </location>
</feature>
<dbReference type="GO" id="GO:0016020">
    <property type="term" value="C:membrane"/>
    <property type="evidence" value="ECO:0007669"/>
    <property type="project" value="UniProtKB-SubCell"/>
</dbReference>
<evidence type="ECO:0000256" key="4">
    <source>
        <dbReference type="ARBA" id="ARBA00022692"/>
    </source>
</evidence>
<dbReference type="PROSITE" id="PS00216">
    <property type="entry name" value="SUGAR_TRANSPORT_1"/>
    <property type="match status" value="1"/>
</dbReference>
<dbReference type="Gene3D" id="1.20.1250.20">
    <property type="entry name" value="MFS general substrate transporter like domains"/>
    <property type="match status" value="1"/>
</dbReference>
<name>A0A1F5LX14_PENAI</name>
<dbReference type="InterPro" id="IPR050360">
    <property type="entry name" value="MFS_Sugar_Transporters"/>
</dbReference>
<organism evidence="10 11">
    <name type="scientific">Penicillium arizonense</name>
    <dbReference type="NCBI Taxonomy" id="1835702"/>
    <lineage>
        <taxon>Eukaryota</taxon>
        <taxon>Fungi</taxon>
        <taxon>Dikarya</taxon>
        <taxon>Ascomycota</taxon>
        <taxon>Pezizomycotina</taxon>
        <taxon>Eurotiomycetes</taxon>
        <taxon>Eurotiomycetidae</taxon>
        <taxon>Eurotiales</taxon>
        <taxon>Aspergillaceae</taxon>
        <taxon>Penicillium</taxon>
    </lineage>
</organism>
<dbReference type="AlphaFoldDB" id="A0A1F5LX14"/>
<dbReference type="GeneID" id="34572614"/>
<evidence type="ECO:0000256" key="2">
    <source>
        <dbReference type="ARBA" id="ARBA00010992"/>
    </source>
</evidence>
<feature type="transmembrane region" description="Helical" evidence="8">
    <location>
        <begin position="132"/>
        <end position="151"/>
    </location>
</feature>
<feature type="transmembrane region" description="Helical" evidence="8">
    <location>
        <begin position="199"/>
        <end position="218"/>
    </location>
</feature>
<keyword evidence="6 8" id="KW-0472">Membrane</keyword>
<feature type="compositionally biased region" description="Polar residues" evidence="7">
    <location>
        <begin position="1"/>
        <end position="11"/>
    </location>
</feature>
<evidence type="ECO:0000256" key="6">
    <source>
        <dbReference type="ARBA" id="ARBA00023136"/>
    </source>
</evidence>
<dbReference type="InterPro" id="IPR036259">
    <property type="entry name" value="MFS_trans_sf"/>
</dbReference>
<feature type="transmembrane region" description="Helical" evidence="8">
    <location>
        <begin position="355"/>
        <end position="373"/>
    </location>
</feature>
<dbReference type="GO" id="GO:0005351">
    <property type="term" value="F:carbohydrate:proton symporter activity"/>
    <property type="evidence" value="ECO:0007669"/>
    <property type="project" value="TreeGrafter"/>
</dbReference>
<feature type="transmembrane region" description="Helical" evidence="8">
    <location>
        <begin position="157"/>
        <end position="179"/>
    </location>
</feature>
<keyword evidence="4 8" id="KW-0812">Transmembrane</keyword>
<dbReference type="FunFam" id="1.20.1250.20:FF:000134">
    <property type="entry name" value="MFS sugar transporter protein"/>
    <property type="match status" value="1"/>
</dbReference>
<sequence length="543" mass="59359">MAAATALQSVKTSEKEGASETHHQESTDGIRVEVLQGSMALDLARRTHPPNPWSSQMRKLYAFLTVAYLCSALNGFDGSLMGSLLPIPQFRETFGAGLVGSQASLIQGMYTIGGVSALFFVGFLLDNFGRRLGMFVGSLSVILGTILGGTANHIDQLLASRFFLGFGYSIAASAAPAYVVEMSHPAYRDILTGLYNCQYFVGAIAAAGACRGCLVYPDSRAWRIPIWCQLISSCFVVAFVWLIPESPRWLYSHGHSEKAWDVITKYHGEGNRENAFVALQIREYEEAINLEGSDKRIWDFRELVNTKAARWRLVCVGIAAFLSQWSQGGITTYYMGGLLESAGVTDTSRILDVNLGYTVLSAGGAYMGGFFAPTLRRRPMLIGASIACALCFAGLSAATGVYSESQQTSAATASIVIIFLIGFSFSFGWTPLQAMYPVECLAYETRAKGMAIYSVFTNIALLVNQFGIGNAMDVIKWHTYIILTGWNLVQAVFIYFFAVETCKRTLEELTDIFDASNPRKKSTQPHRVLVSAETNEVLQAKDA</sequence>
<protein>
    <recommendedName>
        <fullName evidence="9">Major facilitator superfamily (MFS) profile domain-containing protein</fullName>
    </recommendedName>
</protein>
<dbReference type="OrthoDB" id="6133115at2759"/>
<dbReference type="PROSITE" id="PS50850">
    <property type="entry name" value="MFS"/>
    <property type="match status" value="1"/>
</dbReference>
<dbReference type="EMBL" id="LXJU01000002">
    <property type="protein sequence ID" value="OGE57499.1"/>
    <property type="molecule type" value="Genomic_DNA"/>
</dbReference>
<dbReference type="Pfam" id="PF00083">
    <property type="entry name" value="Sugar_tr"/>
    <property type="match status" value="1"/>
</dbReference>
<feature type="transmembrane region" description="Helical" evidence="8">
    <location>
        <begin position="105"/>
        <end position="125"/>
    </location>
</feature>
<keyword evidence="3" id="KW-0813">Transport</keyword>
<dbReference type="InterPro" id="IPR005828">
    <property type="entry name" value="MFS_sugar_transport-like"/>
</dbReference>
<comment type="similarity">
    <text evidence="2">Belongs to the major facilitator superfamily. Sugar transporter (TC 2.A.1.1) family.</text>
</comment>
<feature type="compositionally biased region" description="Basic and acidic residues" evidence="7">
    <location>
        <begin position="12"/>
        <end position="27"/>
    </location>
</feature>
<dbReference type="Proteomes" id="UP000177622">
    <property type="component" value="Unassembled WGS sequence"/>
</dbReference>
<feature type="domain" description="Major facilitator superfamily (MFS) profile" evidence="9">
    <location>
        <begin position="63"/>
        <end position="502"/>
    </location>
</feature>
<dbReference type="InterPro" id="IPR005829">
    <property type="entry name" value="Sugar_transporter_CS"/>
</dbReference>
<accession>A0A1F5LX14</accession>
<proteinExistence type="inferred from homology"/>
<evidence type="ECO:0000256" key="5">
    <source>
        <dbReference type="ARBA" id="ARBA00022989"/>
    </source>
</evidence>
<feature type="transmembrane region" description="Helical" evidence="8">
    <location>
        <begin position="408"/>
        <end position="429"/>
    </location>
</feature>
<feature type="transmembrane region" description="Helical" evidence="8">
    <location>
        <begin position="224"/>
        <end position="243"/>
    </location>
</feature>
<feature type="transmembrane region" description="Helical" evidence="8">
    <location>
        <begin position="480"/>
        <end position="499"/>
    </location>
</feature>
<gene>
    <name evidence="10" type="ORF">PENARI_c002G10868</name>
</gene>
<evidence type="ECO:0000259" key="9">
    <source>
        <dbReference type="PROSITE" id="PS50850"/>
    </source>
</evidence>
<dbReference type="RefSeq" id="XP_022492923.1">
    <property type="nucleotide sequence ID" value="XM_022627880.1"/>
</dbReference>
<feature type="transmembrane region" description="Helical" evidence="8">
    <location>
        <begin position="60"/>
        <end position="85"/>
    </location>
</feature>
<keyword evidence="5 8" id="KW-1133">Transmembrane helix</keyword>
<evidence type="ECO:0000313" key="10">
    <source>
        <dbReference type="EMBL" id="OGE57499.1"/>
    </source>
</evidence>
<feature type="region of interest" description="Disordered" evidence="7">
    <location>
        <begin position="1"/>
        <end position="27"/>
    </location>
</feature>
<keyword evidence="11" id="KW-1185">Reference proteome</keyword>
<dbReference type="SUPFAM" id="SSF103473">
    <property type="entry name" value="MFS general substrate transporter"/>
    <property type="match status" value="1"/>
</dbReference>